<organism evidence="1">
    <name type="scientific">Lygus hesperus</name>
    <name type="common">Western plant bug</name>
    <dbReference type="NCBI Taxonomy" id="30085"/>
    <lineage>
        <taxon>Eukaryota</taxon>
        <taxon>Metazoa</taxon>
        <taxon>Ecdysozoa</taxon>
        <taxon>Arthropoda</taxon>
        <taxon>Hexapoda</taxon>
        <taxon>Insecta</taxon>
        <taxon>Pterygota</taxon>
        <taxon>Neoptera</taxon>
        <taxon>Paraneoptera</taxon>
        <taxon>Hemiptera</taxon>
        <taxon>Heteroptera</taxon>
        <taxon>Panheteroptera</taxon>
        <taxon>Cimicomorpha</taxon>
        <taxon>Miridae</taxon>
        <taxon>Mirini</taxon>
        <taxon>Lygus</taxon>
    </lineage>
</organism>
<accession>A0A146KJK7</accession>
<reference evidence="1" key="1">
    <citation type="journal article" date="2016" name="Gigascience">
        <title>De novo construction of an expanded transcriptome assembly for the western tarnished plant bug, Lygus hesperus.</title>
        <authorList>
            <person name="Tassone E.E."/>
            <person name="Geib S.M."/>
            <person name="Hall B."/>
            <person name="Fabrick J.A."/>
            <person name="Brent C.S."/>
            <person name="Hull J.J."/>
        </authorList>
    </citation>
    <scope>NUCLEOTIDE SEQUENCE</scope>
</reference>
<protein>
    <submittedName>
        <fullName evidence="1">Uncharacterized protein</fullName>
    </submittedName>
</protein>
<dbReference type="AlphaFoldDB" id="A0A146KJK7"/>
<gene>
    <name evidence="1" type="ORF">g.21896</name>
</gene>
<feature type="non-terminal residue" evidence="1">
    <location>
        <position position="1"/>
    </location>
</feature>
<evidence type="ECO:0000313" key="1">
    <source>
        <dbReference type="EMBL" id="JAP96647.1"/>
    </source>
</evidence>
<dbReference type="EMBL" id="GDHC01021981">
    <property type="protein sequence ID" value="JAP96647.1"/>
    <property type="molecule type" value="Transcribed_RNA"/>
</dbReference>
<name>A0A146KJK7_LYGHE</name>
<sequence length="132" mass="14477">RGPIPFKKKARAPTHQADEAIYAASLHAARRLSTQRRRLYSLPAVSPCSLPPSTQPDVSPLSLLSLHAAQPSHLIPTQKNSHNFISITFISILITSGGGGMWGPDTSCEDHALPDYSRKWPPHSWPHCIRGL</sequence>
<proteinExistence type="predicted"/>